<proteinExistence type="predicted"/>
<dbReference type="Proteomes" id="UP001321473">
    <property type="component" value="Unassembled WGS sequence"/>
</dbReference>
<dbReference type="AlphaFoldDB" id="A0AAQ4EAR2"/>
<sequence>MGVKATAKEIVAKRVHPLDNKRFLHFLSDFPHLVKNLRNRLLQTTFDTPDGTVSLEPLKEALNLDANNITLKAMPRLTKVHLEPNNFEKMRVSYAFQLFSSDTLRGLHLYKPQLEKRCVNIAATQMFFRRMESLITTMTSRFPSEALKPDSPAAQELSSILLISGLSMLKL</sequence>
<dbReference type="EMBL" id="JARKHS020019210">
    <property type="protein sequence ID" value="KAK8771851.1"/>
    <property type="molecule type" value="Genomic_DNA"/>
</dbReference>
<evidence type="ECO:0000313" key="3">
    <source>
        <dbReference type="Proteomes" id="UP001321473"/>
    </source>
</evidence>
<comment type="caution">
    <text evidence="2">The sequence shown here is derived from an EMBL/GenBank/DDBJ whole genome shotgun (WGS) entry which is preliminary data.</text>
</comment>
<evidence type="ECO:0000259" key="1">
    <source>
        <dbReference type="Pfam" id="PF21788"/>
    </source>
</evidence>
<evidence type="ECO:0000313" key="2">
    <source>
        <dbReference type="EMBL" id="KAK8771851.1"/>
    </source>
</evidence>
<keyword evidence="3" id="KW-1185">Reference proteome</keyword>
<reference evidence="2 3" key="1">
    <citation type="journal article" date="2023" name="Arcadia Sci">
        <title>De novo assembly of a long-read Amblyomma americanum tick genome.</title>
        <authorList>
            <person name="Chou S."/>
            <person name="Poskanzer K.E."/>
            <person name="Rollins M."/>
            <person name="Thuy-Boun P.S."/>
        </authorList>
    </citation>
    <scope>NUCLEOTIDE SEQUENCE [LARGE SCALE GENOMIC DNA]</scope>
    <source>
        <strain evidence="2">F_SG_1</strain>
        <tissue evidence="2">Salivary glands</tissue>
    </source>
</reference>
<dbReference type="Pfam" id="PF21788">
    <property type="entry name" value="TNP-like_GBD"/>
    <property type="match status" value="1"/>
</dbReference>
<organism evidence="2 3">
    <name type="scientific">Amblyomma americanum</name>
    <name type="common">Lone star tick</name>
    <dbReference type="NCBI Taxonomy" id="6943"/>
    <lineage>
        <taxon>Eukaryota</taxon>
        <taxon>Metazoa</taxon>
        <taxon>Ecdysozoa</taxon>
        <taxon>Arthropoda</taxon>
        <taxon>Chelicerata</taxon>
        <taxon>Arachnida</taxon>
        <taxon>Acari</taxon>
        <taxon>Parasitiformes</taxon>
        <taxon>Ixodida</taxon>
        <taxon>Ixodoidea</taxon>
        <taxon>Ixodidae</taxon>
        <taxon>Amblyomminae</taxon>
        <taxon>Amblyomma</taxon>
    </lineage>
</organism>
<name>A0AAQ4EAR2_AMBAM</name>
<gene>
    <name evidence="2" type="ORF">V5799_024900</name>
</gene>
<protein>
    <recommendedName>
        <fullName evidence="1">Transposable element P transposase-like GTP-binding insertion domain-containing protein</fullName>
    </recommendedName>
</protein>
<feature type="domain" description="Transposable element P transposase-like GTP-binding insertion" evidence="1">
    <location>
        <begin position="32"/>
        <end position="143"/>
    </location>
</feature>
<dbReference type="InterPro" id="IPR048366">
    <property type="entry name" value="TNP-like_GBD"/>
</dbReference>
<accession>A0AAQ4EAR2</accession>